<dbReference type="PANTHER" id="PTHR42861">
    <property type="entry name" value="CALCIUM-TRANSPORTING ATPASE"/>
    <property type="match status" value="1"/>
</dbReference>
<proteinExistence type="inferred from homology"/>
<feature type="transmembrane region" description="Helical" evidence="9">
    <location>
        <begin position="60"/>
        <end position="79"/>
    </location>
</feature>
<evidence type="ECO:0000256" key="7">
    <source>
        <dbReference type="ARBA" id="ARBA00022989"/>
    </source>
</evidence>
<keyword evidence="12" id="KW-1185">Reference proteome</keyword>
<dbReference type="Pfam" id="PF00122">
    <property type="entry name" value="E1-E2_ATPase"/>
    <property type="match status" value="1"/>
</dbReference>
<evidence type="ECO:0000256" key="9">
    <source>
        <dbReference type="SAM" id="Phobius"/>
    </source>
</evidence>
<keyword evidence="7 9" id="KW-1133">Transmembrane helix</keyword>
<evidence type="ECO:0000256" key="4">
    <source>
        <dbReference type="ARBA" id="ARBA00022741"/>
    </source>
</evidence>
<dbReference type="RefSeq" id="WP_377831846.1">
    <property type="nucleotide sequence ID" value="NZ_JBHRSK010000004.1"/>
</dbReference>
<reference evidence="12" key="1">
    <citation type="journal article" date="2019" name="Int. J. Syst. Evol. Microbiol.">
        <title>The Global Catalogue of Microorganisms (GCM) 10K type strain sequencing project: providing services to taxonomists for standard genome sequencing and annotation.</title>
        <authorList>
            <consortium name="The Broad Institute Genomics Platform"/>
            <consortium name="The Broad Institute Genome Sequencing Center for Infectious Disease"/>
            <person name="Wu L."/>
            <person name="Ma J."/>
        </authorList>
    </citation>
    <scope>NUCLEOTIDE SEQUENCE [LARGE SCALE GENOMIC DNA]</scope>
    <source>
        <strain evidence="12">KCTC 62192</strain>
    </source>
</reference>
<dbReference type="InterPro" id="IPR008250">
    <property type="entry name" value="ATPase_P-typ_transduc_dom_A_sf"/>
</dbReference>
<feature type="transmembrane region" description="Helical" evidence="9">
    <location>
        <begin position="773"/>
        <end position="797"/>
    </location>
</feature>
<dbReference type="Gene3D" id="3.40.50.1000">
    <property type="entry name" value="HAD superfamily/HAD-like"/>
    <property type="match status" value="1"/>
</dbReference>
<dbReference type="InterPro" id="IPR006534">
    <property type="entry name" value="P-type_ATPase_IIIA"/>
</dbReference>
<dbReference type="SUPFAM" id="SSF81660">
    <property type="entry name" value="Metal cation-transporting ATPase, ATP-binding domain N"/>
    <property type="match status" value="1"/>
</dbReference>
<name>A0ABV7ADU6_9RHOB</name>
<feature type="transmembrane region" description="Helical" evidence="9">
    <location>
        <begin position="615"/>
        <end position="636"/>
    </location>
</feature>
<feature type="transmembrane region" description="Helical" evidence="9">
    <location>
        <begin position="743"/>
        <end position="767"/>
    </location>
</feature>
<keyword evidence="5" id="KW-0067">ATP-binding</keyword>
<dbReference type="InterPro" id="IPR023298">
    <property type="entry name" value="ATPase_P-typ_TM_dom_sf"/>
</dbReference>
<feature type="transmembrane region" description="Helical" evidence="9">
    <location>
        <begin position="232"/>
        <end position="252"/>
    </location>
</feature>
<dbReference type="SFLD" id="SFLDF00027">
    <property type="entry name" value="p-type_atpase"/>
    <property type="match status" value="1"/>
</dbReference>
<dbReference type="InterPro" id="IPR001757">
    <property type="entry name" value="P_typ_ATPase"/>
</dbReference>
<dbReference type="CDD" id="cd02076">
    <property type="entry name" value="P-type_ATPase_H"/>
    <property type="match status" value="1"/>
</dbReference>
<keyword evidence="4" id="KW-0547">Nucleotide-binding</keyword>
<accession>A0ABV7ADU6</accession>
<evidence type="ECO:0000256" key="5">
    <source>
        <dbReference type="ARBA" id="ARBA00022840"/>
    </source>
</evidence>
<comment type="subcellular location">
    <subcellularLocation>
        <location evidence="1">Membrane</location>
        <topology evidence="1">Multi-pass membrane protein</topology>
    </subcellularLocation>
</comment>
<dbReference type="PRINTS" id="PR00120">
    <property type="entry name" value="HATPASE"/>
</dbReference>
<evidence type="ECO:0000256" key="1">
    <source>
        <dbReference type="ARBA" id="ARBA00004141"/>
    </source>
</evidence>
<evidence type="ECO:0000259" key="10">
    <source>
        <dbReference type="SMART" id="SM00831"/>
    </source>
</evidence>
<dbReference type="InterPro" id="IPR023214">
    <property type="entry name" value="HAD_sf"/>
</dbReference>
<dbReference type="InterPro" id="IPR018303">
    <property type="entry name" value="ATPase_P-typ_P_site"/>
</dbReference>
<keyword evidence="6" id="KW-1278">Translocase</keyword>
<dbReference type="NCBIfam" id="TIGR01494">
    <property type="entry name" value="ATPase_P-type"/>
    <property type="match status" value="2"/>
</dbReference>
<feature type="transmembrane region" description="Helical" evidence="9">
    <location>
        <begin position="679"/>
        <end position="700"/>
    </location>
</feature>
<dbReference type="SMART" id="SM00831">
    <property type="entry name" value="Cation_ATPase_N"/>
    <property type="match status" value="1"/>
</dbReference>
<comment type="similarity">
    <text evidence="2">Belongs to the cation transport ATPase (P-type) (TC 3.A.3) family. Type IIIA subfamily.</text>
</comment>
<dbReference type="PRINTS" id="PR00119">
    <property type="entry name" value="CATATPASE"/>
</dbReference>
<evidence type="ECO:0000256" key="2">
    <source>
        <dbReference type="ARBA" id="ARBA00008804"/>
    </source>
</evidence>
<dbReference type="NCBIfam" id="TIGR01647">
    <property type="entry name" value="ATPase-IIIA_H"/>
    <property type="match status" value="1"/>
</dbReference>
<keyword evidence="8 9" id="KW-0472">Membrane</keyword>
<feature type="domain" description="Cation-transporting P-type ATPase N-terminal" evidence="10">
    <location>
        <begin position="7"/>
        <end position="81"/>
    </location>
</feature>
<dbReference type="InterPro" id="IPR004014">
    <property type="entry name" value="ATPase_P-typ_cation-transptr_N"/>
</dbReference>
<evidence type="ECO:0000256" key="6">
    <source>
        <dbReference type="ARBA" id="ARBA00022967"/>
    </source>
</evidence>
<evidence type="ECO:0000313" key="12">
    <source>
        <dbReference type="Proteomes" id="UP001595443"/>
    </source>
</evidence>
<dbReference type="SUPFAM" id="SSF56784">
    <property type="entry name" value="HAD-like"/>
    <property type="match status" value="1"/>
</dbReference>
<evidence type="ECO:0000256" key="8">
    <source>
        <dbReference type="ARBA" id="ARBA00023136"/>
    </source>
</evidence>
<dbReference type="SUPFAM" id="SSF81665">
    <property type="entry name" value="Calcium ATPase, transmembrane domain M"/>
    <property type="match status" value="1"/>
</dbReference>
<sequence length="811" mass="86840">MKTMAKSETETATEAALAALPKTDPTTGLSAAEAAKRLEQFGPNVLEETHVSLLARIAGYFWGPIPWLIEAAAVLSLTLSDWADFAVIFAMLLINATVAFFEENKADNAIALLKQRLSPSARVLRDGDWQTLPAREVVPGDVVDLEIGNIVPADMVLTGGDYLSADEAALTGESLPVDKTAGDTVYSGSVVKLGQMSGVVTATGMHSYFGRTAALVQSAGHHSHFQQAVIRIGNFLIVSALALVALILAVSILRHDPFWKTVEFALILTVAAIPVALPTVLSVTMAVGAERLAKMKAIVARLVSIEEMAGVDVLCSDKTGTLTLNELTVEAPRPAEGVAEAELLLAAALACNGTEPDAIDRAVLAAASEIAAKGAYEVTGFTPFDPVSKRTEATARHGDQTWHFAKGAPQVILDLAGLDGARRAKLEAEVEGLAEQGFRALGAARRQGEDGWEFLGLIPIFDPPRPDAAETIATARAMGLSVKMITGDHEAIARQIAGQLGLGDHIAPAADLLEGSDGDVSDRIYAADGFARVLPEHKFRIVEALQARGSIVAMTGDGVNDAPALKQADAGIAVSGATDAARAAADLVLTDKGLSIITEAIAEARRIFERMSSYATFRIAETVRVLLFMTLTILAYNFFPVSAIMIVLLAVLNDFPIMMIAYDNVAVAPRPVRWDMRRLLTVAATLGIMGVVETFLLFWALDSVFHVGRAEIQTVIFLKLLVSGHMTLYVTRNQDWFWRRPWPAMRLFLTTETTQVIGTLVAVYGVLVTPIGWSMALIVWAYCLAWLPIEGGLAMLARRLYDRRAGRPATA</sequence>
<organism evidence="11 12">
    <name type="scientific">Acidimangrovimonas pyrenivorans</name>
    <dbReference type="NCBI Taxonomy" id="2030798"/>
    <lineage>
        <taxon>Bacteria</taxon>
        <taxon>Pseudomonadati</taxon>
        <taxon>Pseudomonadota</taxon>
        <taxon>Alphaproteobacteria</taxon>
        <taxon>Rhodobacterales</taxon>
        <taxon>Paracoccaceae</taxon>
        <taxon>Acidimangrovimonas</taxon>
    </lineage>
</organism>
<dbReference type="EMBL" id="JBHRSK010000004">
    <property type="protein sequence ID" value="MFC2967207.1"/>
    <property type="molecule type" value="Genomic_DNA"/>
</dbReference>
<dbReference type="InterPro" id="IPR036412">
    <property type="entry name" value="HAD-like_sf"/>
</dbReference>
<evidence type="ECO:0000313" key="11">
    <source>
        <dbReference type="EMBL" id="MFC2967207.1"/>
    </source>
</evidence>
<dbReference type="Gene3D" id="3.40.1110.10">
    <property type="entry name" value="Calcium-transporting ATPase, cytoplasmic domain N"/>
    <property type="match status" value="1"/>
</dbReference>
<feature type="transmembrane region" description="Helical" evidence="9">
    <location>
        <begin position="85"/>
        <end position="101"/>
    </location>
</feature>
<dbReference type="PROSITE" id="PS00154">
    <property type="entry name" value="ATPASE_E1_E2"/>
    <property type="match status" value="1"/>
</dbReference>
<dbReference type="SFLD" id="SFLDS00003">
    <property type="entry name" value="Haloacid_Dehalogenase"/>
    <property type="match status" value="1"/>
</dbReference>
<dbReference type="Proteomes" id="UP001595443">
    <property type="component" value="Unassembled WGS sequence"/>
</dbReference>
<dbReference type="InterPro" id="IPR044492">
    <property type="entry name" value="P_typ_ATPase_HD_dom"/>
</dbReference>
<dbReference type="Pfam" id="PF00690">
    <property type="entry name" value="Cation_ATPase_N"/>
    <property type="match status" value="1"/>
</dbReference>
<dbReference type="SUPFAM" id="SSF81653">
    <property type="entry name" value="Calcium ATPase, transduction domain A"/>
    <property type="match status" value="1"/>
</dbReference>
<dbReference type="SFLD" id="SFLDG00002">
    <property type="entry name" value="C1.7:_P-type_atpase_like"/>
    <property type="match status" value="1"/>
</dbReference>
<comment type="caution">
    <text evidence="11">The sequence shown here is derived from an EMBL/GenBank/DDBJ whole genome shotgun (WGS) entry which is preliminary data.</text>
</comment>
<dbReference type="InterPro" id="IPR023299">
    <property type="entry name" value="ATPase_P-typ_cyto_dom_N"/>
</dbReference>
<protein>
    <submittedName>
        <fullName evidence="11">Plasma-membrane proton-efflux P-type ATPase</fullName>
    </submittedName>
</protein>
<keyword evidence="3 9" id="KW-0812">Transmembrane</keyword>
<dbReference type="Gene3D" id="2.70.150.10">
    <property type="entry name" value="Calcium-transporting ATPase, cytoplasmic transduction domain A"/>
    <property type="match status" value="1"/>
</dbReference>
<dbReference type="Pfam" id="PF00702">
    <property type="entry name" value="Hydrolase"/>
    <property type="match status" value="1"/>
</dbReference>
<gene>
    <name evidence="11" type="ORF">ACFOES_03800</name>
</gene>
<dbReference type="Gene3D" id="1.20.1110.10">
    <property type="entry name" value="Calcium-transporting ATPase, transmembrane domain"/>
    <property type="match status" value="1"/>
</dbReference>
<feature type="transmembrane region" description="Helical" evidence="9">
    <location>
        <begin position="264"/>
        <end position="287"/>
    </location>
</feature>
<dbReference type="InterPro" id="IPR059000">
    <property type="entry name" value="ATPase_P-type_domA"/>
</dbReference>
<evidence type="ECO:0000256" key="3">
    <source>
        <dbReference type="ARBA" id="ARBA00022692"/>
    </source>
</evidence>